<dbReference type="STRING" id="1391653.AKJ08_3027"/>
<proteinExistence type="predicted"/>
<protein>
    <submittedName>
        <fullName evidence="2">Uncharacterized protein</fullName>
    </submittedName>
</protein>
<evidence type="ECO:0000256" key="1">
    <source>
        <dbReference type="SAM" id="MobiDB-lite"/>
    </source>
</evidence>
<name>A0A0K1PGJ1_9BACT</name>
<dbReference type="EMBL" id="CP012332">
    <property type="protein sequence ID" value="AKU92640.1"/>
    <property type="molecule type" value="Genomic_DNA"/>
</dbReference>
<sequence length="42" mass="4674">MEVVHGFFVEFGQIAKLFESGSTSPGLASMTEHDRARPCTRF</sequence>
<accession>A0A0K1PGJ1</accession>
<dbReference type="KEGG" id="vin:AKJ08_3027"/>
<dbReference type="AlphaFoldDB" id="A0A0K1PGJ1"/>
<reference evidence="2 3" key="1">
    <citation type="submission" date="2015-08" db="EMBL/GenBank/DDBJ databases">
        <authorList>
            <person name="Babu N.S."/>
            <person name="Beckwith C.J."/>
            <person name="Beseler K.G."/>
            <person name="Brison A."/>
            <person name="Carone J.V."/>
            <person name="Caskin T.P."/>
            <person name="Diamond M."/>
            <person name="Durham M.E."/>
            <person name="Foxe J.M."/>
            <person name="Go M."/>
            <person name="Henderson B.A."/>
            <person name="Jones I.B."/>
            <person name="McGettigan J.A."/>
            <person name="Micheletti S.J."/>
            <person name="Nasrallah M.E."/>
            <person name="Ortiz D."/>
            <person name="Piller C.R."/>
            <person name="Privatt S.R."/>
            <person name="Schneider S.L."/>
            <person name="Sharp S."/>
            <person name="Smith T.C."/>
            <person name="Stanton J.D."/>
            <person name="Ullery H.E."/>
            <person name="Wilson R.J."/>
            <person name="Serrano M.G."/>
            <person name="Buck G."/>
            <person name="Lee V."/>
            <person name="Wang Y."/>
            <person name="Carvalho R."/>
            <person name="Voegtly L."/>
            <person name="Shi R."/>
            <person name="Duckworth R."/>
            <person name="Johnson A."/>
            <person name="Loviza R."/>
            <person name="Walstead R."/>
            <person name="Shah Z."/>
            <person name="Kiflezghi M."/>
            <person name="Wade K."/>
            <person name="Ball S.L."/>
            <person name="Bradley K.W."/>
            <person name="Asai D.J."/>
            <person name="Bowman C.A."/>
            <person name="Russell D.A."/>
            <person name="Pope W.H."/>
            <person name="Jacobs-Sera D."/>
            <person name="Hendrix R.W."/>
            <person name="Hatfull G.F."/>
        </authorList>
    </citation>
    <scope>NUCLEOTIDE SEQUENCE [LARGE SCALE GENOMIC DNA]</scope>
    <source>
        <strain evidence="2 3">DSM 27710</strain>
    </source>
</reference>
<evidence type="ECO:0000313" key="3">
    <source>
        <dbReference type="Proteomes" id="UP000055590"/>
    </source>
</evidence>
<evidence type="ECO:0000313" key="2">
    <source>
        <dbReference type="EMBL" id="AKU92640.1"/>
    </source>
</evidence>
<feature type="region of interest" description="Disordered" evidence="1">
    <location>
        <begin position="23"/>
        <end position="42"/>
    </location>
</feature>
<organism evidence="2 3">
    <name type="scientific">Vulgatibacter incomptus</name>
    <dbReference type="NCBI Taxonomy" id="1391653"/>
    <lineage>
        <taxon>Bacteria</taxon>
        <taxon>Pseudomonadati</taxon>
        <taxon>Myxococcota</taxon>
        <taxon>Myxococcia</taxon>
        <taxon>Myxococcales</taxon>
        <taxon>Cystobacterineae</taxon>
        <taxon>Vulgatibacteraceae</taxon>
        <taxon>Vulgatibacter</taxon>
    </lineage>
</organism>
<dbReference type="Proteomes" id="UP000055590">
    <property type="component" value="Chromosome"/>
</dbReference>
<feature type="compositionally biased region" description="Basic and acidic residues" evidence="1">
    <location>
        <begin position="31"/>
        <end position="42"/>
    </location>
</feature>
<keyword evidence="3" id="KW-1185">Reference proteome</keyword>
<gene>
    <name evidence="2" type="ORF">AKJ08_3027</name>
</gene>